<feature type="region of interest" description="N-terminal hotdog fold" evidence="6">
    <location>
        <begin position="1297"/>
        <end position="1430"/>
    </location>
</feature>
<feature type="domain" description="Carrier" evidence="8">
    <location>
        <begin position="1765"/>
        <end position="1843"/>
    </location>
</feature>
<dbReference type="PROSITE" id="PS52004">
    <property type="entry name" value="KS3_2"/>
    <property type="match status" value="1"/>
</dbReference>
<dbReference type="PANTHER" id="PTHR43775">
    <property type="entry name" value="FATTY ACID SYNTHASE"/>
    <property type="match status" value="1"/>
</dbReference>
<dbReference type="InterPro" id="IPR042104">
    <property type="entry name" value="PKS_dehydratase_sf"/>
</dbReference>
<dbReference type="InterPro" id="IPR029058">
    <property type="entry name" value="AB_hydrolase_fold"/>
</dbReference>
<dbReference type="Pfam" id="PF00550">
    <property type="entry name" value="PP-binding"/>
    <property type="match status" value="2"/>
</dbReference>
<evidence type="ECO:0000259" key="9">
    <source>
        <dbReference type="PROSITE" id="PS52004"/>
    </source>
</evidence>
<dbReference type="OrthoDB" id="329835at2759"/>
<dbReference type="Gene3D" id="3.10.129.110">
    <property type="entry name" value="Polyketide synthase dehydratase"/>
    <property type="match status" value="1"/>
</dbReference>
<evidence type="ECO:0000256" key="2">
    <source>
        <dbReference type="ARBA" id="ARBA00022553"/>
    </source>
</evidence>
<dbReference type="Gene3D" id="3.30.70.250">
    <property type="entry name" value="Malonyl-CoA ACP transacylase, ACP-binding"/>
    <property type="match status" value="1"/>
</dbReference>
<dbReference type="SUPFAM" id="SSF47336">
    <property type="entry name" value="ACP-like"/>
    <property type="match status" value="2"/>
</dbReference>
<feature type="region of interest" description="Disordered" evidence="7">
    <location>
        <begin position="350"/>
        <end position="371"/>
    </location>
</feature>
<feature type="domain" description="Carrier" evidence="8">
    <location>
        <begin position="1654"/>
        <end position="1731"/>
    </location>
</feature>
<dbReference type="InterPro" id="IPR001227">
    <property type="entry name" value="Ac_transferase_dom_sf"/>
</dbReference>
<dbReference type="Gene3D" id="3.40.47.10">
    <property type="match status" value="1"/>
</dbReference>
<dbReference type="Pfam" id="PF00698">
    <property type="entry name" value="Acyl_transf_1"/>
    <property type="match status" value="1"/>
</dbReference>
<evidence type="ECO:0000259" key="10">
    <source>
        <dbReference type="PROSITE" id="PS52019"/>
    </source>
</evidence>
<dbReference type="EMBL" id="CP069029">
    <property type="protein sequence ID" value="QRC97612.1"/>
    <property type="molecule type" value="Genomic_DNA"/>
</dbReference>
<dbReference type="SUPFAM" id="SSF52151">
    <property type="entry name" value="FabD/lysophospholipase-like"/>
    <property type="match status" value="1"/>
</dbReference>
<protein>
    <submittedName>
        <fullName evidence="11">Non-reducing polyketide synthase elcA</fullName>
    </submittedName>
</protein>
<dbReference type="PROSITE" id="PS52019">
    <property type="entry name" value="PKS_MFAS_DH"/>
    <property type="match status" value="1"/>
</dbReference>
<evidence type="ECO:0000313" key="12">
    <source>
        <dbReference type="Proteomes" id="UP000663193"/>
    </source>
</evidence>
<dbReference type="CDD" id="cd00833">
    <property type="entry name" value="PKS"/>
    <property type="match status" value="1"/>
</dbReference>
<dbReference type="InterPro" id="IPR049900">
    <property type="entry name" value="PKS_mFAS_DH"/>
</dbReference>
<reference evidence="12" key="1">
    <citation type="journal article" date="2021" name="BMC Genomics">
        <title>Chromosome-level genome assembly and manually-curated proteome of model necrotroph Parastagonospora nodorum Sn15 reveals a genome-wide trove of candidate effector homologs, and redundancy of virulence-related functions within an accessory chromosome.</title>
        <authorList>
            <person name="Bertazzoni S."/>
            <person name="Jones D.A.B."/>
            <person name="Phan H.T."/>
            <person name="Tan K.-C."/>
            <person name="Hane J.K."/>
        </authorList>
    </citation>
    <scope>NUCLEOTIDE SEQUENCE [LARGE SCALE GENOMIC DNA]</scope>
    <source>
        <strain evidence="12">SN15 / ATCC MYA-4574 / FGSC 10173)</strain>
    </source>
</reference>
<dbReference type="GO" id="GO:0006633">
    <property type="term" value="P:fatty acid biosynthetic process"/>
    <property type="evidence" value="ECO:0007669"/>
    <property type="project" value="InterPro"/>
</dbReference>
<dbReference type="InterPro" id="IPR036736">
    <property type="entry name" value="ACP-like_sf"/>
</dbReference>
<dbReference type="PROSITE" id="PS00606">
    <property type="entry name" value="KS3_1"/>
    <property type="match status" value="1"/>
</dbReference>
<dbReference type="SMART" id="SM00825">
    <property type="entry name" value="PKS_KS"/>
    <property type="match status" value="1"/>
</dbReference>
<gene>
    <name evidence="11" type="primary">elcA</name>
    <name evidence="11" type="ORF">JI435_086140</name>
</gene>
<dbReference type="PROSITE" id="PS00012">
    <property type="entry name" value="PHOSPHOPANTETHEINE"/>
    <property type="match status" value="1"/>
</dbReference>
<dbReference type="InterPro" id="IPR006162">
    <property type="entry name" value="Ppantetheine_attach_site"/>
</dbReference>
<dbReference type="InterPro" id="IPR050091">
    <property type="entry name" value="PKS_NRPS_Biosynth_Enz"/>
</dbReference>
<dbReference type="Gene3D" id="3.40.50.1820">
    <property type="entry name" value="alpha/beta hydrolase"/>
    <property type="match status" value="1"/>
</dbReference>
<dbReference type="SMART" id="SM00827">
    <property type="entry name" value="PKS_AT"/>
    <property type="match status" value="1"/>
</dbReference>
<keyword evidence="2" id="KW-0597">Phosphoprotein</keyword>
<name>A0A7U2F398_PHANO</name>
<dbReference type="VEuPathDB" id="FungiDB:JI435_086140"/>
<keyword evidence="4" id="KW-0677">Repeat</keyword>
<dbReference type="InterPro" id="IPR014030">
    <property type="entry name" value="Ketoacyl_synth_N"/>
</dbReference>
<dbReference type="Gene3D" id="3.40.366.10">
    <property type="entry name" value="Malonyl-Coenzyme A Acyl Carrier Protein, domain 2"/>
    <property type="match status" value="2"/>
</dbReference>
<dbReference type="InterPro" id="IPR020806">
    <property type="entry name" value="PKS_PP-bd"/>
</dbReference>
<evidence type="ECO:0000256" key="7">
    <source>
        <dbReference type="SAM" id="MobiDB-lite"/>
    </source>
</evidence>
<dbReference type="InterPro" id="IPR001031">
    <property type="entry name" value="Thioesterase"/>
</dbReference>
<dbReference type="InterPro" id="IPR032088">
    <property type="entry name" value="SAT"/>
</dbReference>
<dbReference type="InterPro" id="IPR030918">
    <property type="entry name" value="PT_fungal_PKS"/>
</dbReference>
<dbReference type="InterPro" id="IPR016039">
    <property type="entry name" value="Thiolase-like"/>
</dbReference>
<dbReference type="Gene3D" id="1.10.1200.10">
    <property type="entry name" value="ACP-like"/>
    <property type="match status" value="2"/>
</dbReference>
<dbReference type="InterPro" id="IPR014043">
    <property type="entry name" value="Acyl_transferase_dom"/>
</dbReference>
<keyword evidence="5" id="KW-0511">Multifunctional enzyme</keyword>
<feature type="active site" description="Proton donor; for dehydratase activity" evidence="6">
    <location>
        <position position="1519"/>
    </location>
</feature>
<dbReference type="SUPFAM" id="SSF53901">
    <property type="entry name" value="Thiolase-like"/>
    <property type="match status" value="1"/>
</dbReference>
<dbReference type="InterPro" id="IPR020841">
    <property type="entry name" value="PKS_Beta-ketoAc_synthase_dom"/>
</dbReference>
<dbReference type="InterPro" id="IPR016035">
    <property type="entry name" value="Acyl_Trfase/lysoPLipase"/>
</dbReference>
<feature type="domain" description="PKS/mFAS DH" evidence="10">
    <location>
        <begin position="1297"/>
        <end position="1606"/>
    </location>
</feature>
<keyword evidence="3" id="KW-0808">Transferase</keyword>
<evidence type="ECO:0000256" key="6">
    <source>
        <dbReference type="PROSITE-ProRule" id="PRU01363"/>
    </source>
</evidence>
<feature type="active site" description="Proton acceptor; for dehydratase activity" evidence="6">
    <location>
        <position position="1329"/>
    </location>
</feature>
<dbReference type="InterPro" id="IPR009081">
    <property type="entry name" value="PP-bd_ACP"/>
</dbReference>
<dbReference type="Pfam" id="PF22621">
    <property type="entry name" value="CurL-like_PKS_C"/>
    <property type="match status" value="1"/>
</dbReference>
<dbReference type="PROSITE" id="PS50075">
    <property type="entry name" value="CARRIER"/>
    <property type="match status" value="2"/>
</dbReference>
<dbReference type="InterPro" id="IPR014031">
    <property type="entry name" value="Ketoacyl_synth_C"/>
</dbReference>
<dbReference type="Pfam" id="PF00975">
    <property type="entry name" value="Thioesterase"/>
    <property type="match status" value="1"/>
</dbReference>
<evidence type="ECO:0000259" key="8">
    <source>
        <dbReference type="PROSITE" id="PS50075"/>
    </source>
</evidence>
<sequence length="2211" mass="238546">MVDLVQVFVFGDQSYDASELMFRLLHTHDDIILSSFLDSCFRTLQLEVADLKDEQRLACPRFSKLADLLPHWRNGTLNPALDQALTCICHVGTFIHEHATSGKPFPTAHNACLTARCTGFISAVAVSCSSDTSTLLALGLRTVVVAFRVGACAWDVGSLLFAVQDTPRQFPHWTVALAGLSEEKVSAIIEQFAVEKNLSVVARPYVSARISANRCSVSAPPPVLDELLKTTALSKAIKFDLPITAPYHAPHLYTAENVNTILCGVDDVVATTIIPIVSSSTGTVVTSATFRDALRVAVEACLQLMIRSDLIAPGIASHVQHADGFAIRHIATAPDGLALAVQTALSQAGGRSQSGRVNAPDQNDTTSIPNALSTPRAKAKIAILSMSGRFPQAPSMEAFWHVLENGIDTHELALASRWNTRTHVGDLSLKELPKNTSGTGFGCWLHDAAQFDARYFNMSPREAPQVDPAQRLALLTATEALEQAGIVPGRTSSTQKDRVGVYFGSTSNDWMETNSAQNIDTYFIPGGNRAFIPGRINYHFKFSGPSYTIDTACSSSFTALHLACNALWKGEVDTAIVGGTNVLTNPDMTVGLDRGHFLSRTGNCSTFDDGADGYCRGEAVATLVLKRLDDAVADKDPVQACILAIATNHSAEAASITRPHVGAQQDLFASVLADAGVKHTDISYCEMHGTGTQAGDAGETTSVLQSLAPIEPPNAVRKQHQPLYIGAAKSNVGHGEAAAGVTSLAKVLLMLKKSTIPPHCGIKTKINHKLPDLPSRNTAIAMEAVSWPRPVNGKRQVLLNNFSAAGGNTALILEDAPEVPTLDVPDIRQCHLVAVSAKTPASLENNVKNMLAWLDEKSDASNLTLARLSYTSTARRIHHPHRVMINATSLDSVKASLRTALDLKKGSSRPKGTPRFVFAFTGQGAQYAGMGADLFAQFTGFRADISRYDQICRQLNFPPVRQLFEDPTTFCDATPTTLQLAMVCFQMALYRMWVTLGVTPSAVVGHSLGEYAALYAASVLTQADVINIVGSRAQLLEKHCEQGSHTMLAVRSNAEDLEAALGPSGLTYELSCHNGRESVVLGGTKSQIETIRPTLQRSRMSNRVLEVPYAYHTSQVEPILASLAAVARGVHFAKPAIPVISPAFGTVLTQSEDFGSDFIVKHCRNKVNMLGALQAARQMSLLDEKMMGIELGPEPVVIKMVKEVAGPAFQTFASSRKDEPALNILASALSAFYTAGTDVKWTAYHADFPSAQVVLELPAYAWDLKEYWIQYVNDWSLRKGDAPLVIERTTLEGTCIHKVVSNSLGVSGGELLVEADLSREDLHPMVQGHKVYGVPLCTPSVYADIALTIGEYAKQFSGEGSTKLGVEIANMNIQSALVATSDGKPQMLRTHASYDAKQKSLYCTFSTLDDAGKVKEQHSNCLIKLFDVEAARTALKSSAPAIKSRISILQLQLNEFGNTFRYSKAMIYKMVGQLADFDPKYRALEEITLDSDALEALGRVNFTKVSAEGKFHTNPAYIDALSQLGGFVMNGNEGVDLDKELFVNHGWASLKLLEAIDPTKTYTTHVKMTEGTDKLWTGDITILDGEAVVGVFGGVALQGVPKRLMSYIVHAASKRTNGVAPRTAGEPQTQRVTAPEVVSAVVKTTTKQLVTQAPVEDRSITTAISIISQESGVEAADLTDDTSFDDIGVDSLLGIMVSSRIRDELGIDVDSAAFLEVRTVGSFKTFLRGLTGTTEQFTTVTKTVTKEITPTELRESSFAQSAVAGDSFGVWTNVLAILAEESGIDVSDLTGDTYFSDIGVDSLLSLVVVSRLRDEFDLDLPEQSLFIDYPTVASLKARITGCTRSPSVFSDSDATTDVPSVFSPSLEVETTSEDFQPLAFSKKEALVAVAEVALTPLEKADPFMSIGRNRPSMTPSRDSTTSLASITEILPPVKPAWSIVLQGSPRNATKRLFLFPDGCGAATSYLQLPTLSSSTAVIAFNSPFMKNPHDMADRQLDDIVASYVESLQRHQPHGPYHLAGWSAGGVLAYAVAQELMATGEEIATLTLIDSPPPTDGLDRLPRRFFDHCSAVGIFGGEMSAINPSNKRAKLPEWLMPHFEATIELLHDYCAPPMPLTTNAPKKINLIWAGGCAFGGKYAPLPPASMVGEDTEGMKFLTEQRTDFGPDKWTDLFPGRHIDIDVVEGEHHFSMMRGKGAQQLGGFLRKTLGLLA</sequence>
<dbReference type="NCBIfam" id="TIGR04532">
    <property type="entry name" value="PT_fungal_PKS"/>
    <property type="match status" value="1"/>
</dbReference>
<dbReference type="Pfam" id="PF16073">
    <property type="entry name" value="SAT"/>
    <property type="match status" value="1"/>
</dbReference>
<dbReference type="Gene3D" id="3.30.70.3290">
    <property type="match status" value="1"/>
</dbReference>
<dbReference type="SUPFAM" id="SSF53474">
    <property type="entry name" value="alpha/beta-Hydrolases"/>
    <property type="match status" value="1"/>
</dbReference>
<evidence type="ECO:0000256" key="4">
    <source>
        <dbReference type="ARBA" id="ARBA00022737"/>
    </source>
</evidence>
<dbReference type="Pfam" id="PF02801">
    <property type="entry name" value="Ketoacyl-synt_C"/>
    <property type="match status" value="1"/>
</dbReference>
<organism evidence="11 12">
    <name type="scientific">Phaeosphaeria nodorum (strain SN15 / ATCC MYA-4574 / FGSC 10173)</name>
    <name type="common">Glume blotch fungus</name>
    <name type="synonym">Parastagonospora nodorum</name>
    <dbReference type="NCBI Taxonomy" id="321614"/>
    <lineage>
        <taxon>Eukaryota</taxon>
        <taxon>Fungi</taxon>
        <taxon>Dikarya</taxon>
        <taxon>Ascomycota</taxon>
        <taxon>Pezizomycotina</taxon>
        <taxon>Dothideomycetes</taxon>
        <taxon>Pleosporomycetidae</taxon>
        <taxon>Pleosporales</taxon>
        <taxon>Pleosporineae</taxon>
        <taxon>Phaeosphaeriaceae</taxon>
        <taxon>Parastagonospora</taxon>
    </lineage>
</organism>
<evidence type="ECO:0000256" key="3">
    <source>
        <dbReference type="ARBA" id="ARBA00022679"/>
    </source>
</evidence>
<dbReference type="GO" id="GO:0031177">
    <property type="term" value="F:phosphopantetheine binding"/>
    <property type="evidence" value="ECO:0007669"/>
    <property type="project" value="InterPro"/>
</dbReference>
<dbReference type="InterPro" id="IPR018201">
    <property type="entry name" value="Ketoacyl_synth_AS"/>
</dbReference>
<dbReference type="Pfam" id="PF00109">
    <property type="entry name" value="ketoacyl-synt"/>
    <property type="match status" value="1"/>
</dbReference>
<proteinExistence type="predicted"/>
<feature type="domain" description="Ketosynthase family 3 (KS3)" evidence="9">
    <location>
        <begin position="378"/>
        <end position="815"/>
    </location>
</feature>
<evidence type="ECO:0000313" key="11">
    <source>
        <dbReference type="EMBL" id="QRC97612.1"/>
    </source>
</evidence>
<dbReference type="Proteomes" id="UP000663193">
    <property type="component" value="Chromosome 7"/>
</dbReference>
<keyword evidence="1" id="KW-0596">Phosphopantetheine</keyword>
<accession>A0A7U2F398</accession>
<feature type="region of interest" description="C-terminal hotdog fold" evidence="6">
    <location>
        <begin position="1458"/>
        <end position="1606"/>
    </location>
</feature>
<evidence type="ECO:0000256" key="5">
    <source>
        <dbReference type="ARBA" id="ARBA00023268"/>
    </source>
</evidence>
<dbReference type="SMART" id="SM00823">
    <property type="entry name" value="PKS_PP"/>
    <property type="match status" value="2"/>
</dbReference>
<dbReference type="FunFam" id="1.10.1200.10:FF:000011">
    <property type="entry name" value="Sterigmatocystin biosynthesis polyketide synthase"/>
    <property type="match status" value="1"/>
</dbReference>
<evidence type="ECO:0000256" key="1">
    <source>
        <dbReference type="ARBA" id="ARBA00022450"/>
    </source>
</evidence>
<keyword evidence="12" id="KW-1185">Reference proteome</keyword>
<dbReference type="PANTHER" id="PTHR43775:SF40">
    <property type="entry name" value="NORSOLORINIC ACID SYNTHASE STCA"/>
    <property type="match status" value="1"/>
</dbReference>
<dbReference type="GO" id="GO:0004315">
    <property type="term" value="F:3-oxoacyl-[acyl-carrier-protein] synthase activity"/>
    <property type="evidence" value="ECO:0007669"/>
    <property type="project" value="InterPro"/>
</dbReference>